<keyword evidence="8" id="KW-0448">Lipopolysaccharide biosynthesis</keyword>
<dbReference type="PANTHER" id="PTHR30561">
    <property type="entry name" value="SMR FAMILY PROTON-DEPENDENT DRUG EFFLUX TRANSPORTER SUGE"/>
    <property type="match status" value="1"/>
</dbReference>
<dbReference type="InterPro" id="IPR037185">
    <property type="entry name" value="EmrE-like"/>
</dbReference>
<evidence type="ECO:0000256" key="7">
    <source>
        <dbReference type="ARBA" id="ARBA00022692"/>
    </source>
</evidence>
<keyword evidence="3" id="KW-1003">Cell membrane</keyword>
<keyword evidence="11 12" id="KW-0472">Membrane</keyword>
<dbReference type="GO" id="GO:0005886">
    <property type="term" value="C:plasma membrane"/>
    <property type="evidence" value="ECO:0007669"/>
    <property type="project" value="UniProtKB-SubCell"/>
</dbReference>
<dbReference type="Proteomes" id="UP000002734">
    <property type="component" value="Chromosome"/>
</dbReference>
<sequence length="113" mass="12200">MMDFVLILMVSVLTCAGQLSQKQAASGNTGGRSHRAHVLLWMGFSLLLLGVAMLLWLAVLQRVAVSVAYPMLSLNFILVTLAARWIWREAISLRQTAGIVLIVAGVILMGHGA</sequence>
<evidence type="ECO:0000256" key="3">
    <source>
        <dbReference type="ARBA" id="ARBA00022475"/>
    </source>
</evidence>
<evidence type="ECO:0000256" key="9">
    <source>
        <dbReference type="ARBA" id="ARBA00022989"/>
    </source>
</evidence>
<name>C6C765_MUSP7</name>
<keyword evidence="10" id="KW-0443">Lipid metabolism</keyword>
<organism evidence="14 15">
    <name type="scientific">Musicola paradisiaca (strain Ech703)</name>
    <name type="common">Dickeya paradisiaca</name>
    <name type="synonym">Dickeya dadantii</name>
    <dbReference type="NCBI Taxonomy" id="579405"/>
    <lineage>
        <taxon>Bacteria</taxon>
        <taxon>Pseudomonadati</taxon>
        <taxon>Pseudomonadota</taxon>
        <taxon>Gammaproteobacteria</taxon>
        <taxon>Enterobacterales</taxon>
        <taxon>Pectobacteriaceae</taxon>
        <taxon>Musicola</taxon>
    </lineage>
</organism>
<keyword evidence="7 12" id="KW-0812">Transmembrane</keyword>
<keyword evidence="15" id="KW-1185">Reference proteome</keyword>
<keyword evidence="9 12" id="KW-1133">Transmembrane helix</keyword>
<evidence type="ECO:0000256" key="1">
    <source>
        <dbReference type="ARBA" id="ARBA00004651"/>
    </source>
</evidence>
<evidence type="ECO:0000256" key="12">
    <source>
        <dbReference type="SAM" id="Phobius"/>
    </source>
</evidence>
<evidence type="ECO:0000313" key="14">
    <source>
        <dbReference type="EMBL" id="ACS87772.1"/>
    </source>
</evidence>
<keyword evidence="6" id="KW-0441">Lipid A biosynthesis</keyword>
<dbReference type="InterPro" id="IPR000620">
    <property type="entry name" value="EamA_dom"/>
</dbReference>
<dbReference type="HOGENOM" id="CLU_131462_5_1_6"/>
<dbReference type="PANTHER" id="PTHR30561:SF23">
    <property type="entry name" value="4-AMINO-4-DEOXY-L-ARABINOSE-PHOSPHOUNDECAPRENOL FLIPPASE SUBUNIT ARNE-RELATED"/>
    <property type="match status" value="1"/>
</dbReference>
<proteinExistence type="predicted"/>
<evidence type="ECO:0000256" key="8">
    <source>
        <dbReference type="ARBA" id="ARBA00022985"/>
    </source>
</evidence>
<evidence type="ECO:0000256" key="4">
    <source>
        <dbReference type="ARBA" id="ARBA00022516"/>
    </source>
</evidence>
<dbReference type="GO" id="GO:0009103">
    <property type="term" value="P:lipopolysaccharide biosynthetic process"/>
    <property type="evidence" value="ECO:0007669"/>
    <property type="project" value="UniProtKB-KW"/>
</dbReference>
<evidence type="ECO:0000256" key="5">
    <source>
        <dbReference type="ARBA" id="ARBA00022519"/>
    </source>
</evidence>
<dbReference type="GO" id="GO:0022857">
    <property type="term" value="F:transmembrane transporter activity"/>
    <property type="evidence" value="ECO:0007669"/>
    <property type="project" value="InterPro"/>
</dbReference>
<dbReference type="Gene3D" id="1.10.3730.20">
    <property type="match status" value="1"/>
</dbReference>
<evidence type="ECO:0000259" key="13">
    <source>
        <dbReference type="Pfam" id="PF00892"/>
    </source>
</evidence>
<dbReference type="NCBIfam" id="NF011625">
    <property type="entry name" value="PRK15051.1"/>
    <property type="match status" value="1"/>
</dbReference>
<feature type="transmembrane region" description="Helical" evidence="12">
    <location>
        <begin position="93"/>
        <end position="110"/>
    </location>
</feature>
<reference evidence="14" key="1">
    <citation type="submission" date="2009-06" db="EMBL/GenBank/DDBJ databases">
        <title>Complete sequence of Dickeya dadantii Ech703.</title>
        <authorList>
            <consortium name="US DOE Joint Genome Institute"/>
            <person name="Lucas S."/>
            <person name="Copeland A."/>
            <person name="Lapidus A."/>
            <person name="Glavina del Rio T."/>
            <person name="Dalin E."/>
            <person name="Tice H."/>
            <person name="Bruce D."/>
            <person name="Goodwin L."/>
            <person name="Pitluck S."/>
            <person name="Chertkov O."/>
            <person name="Brettin T."/>
            <person name="Detter J.C."/>
            <person name="Han C."/>
            <person name="Larimer F."/>
            <person name="Land M."/>
            <person name="Hauser L."/>
            <person name="Kyrpides N."/>
            <person name="Mikhailova N."/>
            <person name="Balakrishnan V."/>
            <person name="Glasner J."/>
            <person name="Perna N.T."/>
        </authorList>
    </citation>
    <scope>NUCLEOTIDE SEQUENCE [LARGE SCALE GENOMIC DNA]</scope>
    <source>
        <strain evidence="14">Ech703</strain>
    </source>
</reference>
<keyword evidence="2" id="KW-0813">Transport</keyword>
<dbReference type="STRING" id="579405.Dd703_4020"/>
<feature type="transmembrane region" description="Helical" evidence="12">
    <location>
        <begin position="38"/>
        <end position="60"/>
    </location>
</feature>
<dbReference type="RefSeq" id="WP_015855663.1">
    <property type="nucleotide sequence ID" value="NC_012880.1"/>
</dbReference>
<evidence type="ECO:0000313" key="15">
    <source>
        <dbReference type="Proteomes" id="UP000002734"/>
    </source>
</evidence>
<dbReference type="Pfam" id="PF00892">
    <property type="entry name" value="EamA"/>
    <property type="match status" value="1"/>
</dbReference>
<dbReference type="eggNOG" id="COG2076">
    <property type="taxonomic scope" value="Bacteria"/>
</dbReference>
<accession>C6C765</accession>
<dbReference type="GO" id="GO:0009245">
    <property type="term" value="P:lipid A biosynthetic process"/>
    <property type="evidence" value="ECO:0007669"/>
    <property type="project" value="UniProtKB-KW"/>
</dbReference>
<keyword evidence="5" id="KW-0997">Cell inner membrane</keyword>
<dbReference type="FunFam" id="1.10.3730.20:FF:000002">
    <property type="entry name" value="Probable 4-amino-4-deoxy-L-arabinose-phosphoundecaprenol flippase subunit ArnE"/>
    <property type="match status" value="1"/>
</dbReference>
<comment type="subcellular location">
    <subcellularLocation>
        <location evidence="1">Cell membrane</location>
        <topology evidence="1">Multi-pass membrane protein</topology>
    </subcellularLocation>
</comment>
<feature type="domain" description="EamA" evidence="13">
    <location>
        <begin position="32"/>
        <end position="109"/>
    </location>
</feature>
<evidence type="ECO:0000256" key="2">
    <source>
        <dbReference type="ARBA" id="ARBA00022448"/>
    </source>
</evidence>
<dbReference type="SUPFAM" id="SSF103481">
    <property type="entry name" value="Multidrug resistance efflux transporter EmrE"/>
    <property type="match status" value="1"/>
</dbReference>
<evidence type="ECO:0000256" key="6">
    <source>
        <dbReference type="ARBA" id="ARBA00022556"/>
    </source>
</evidence>
<dbReference type="KEGG" id="dda:Dd703_4020"/>
<protein>
    <submittedName>
        <fullName evidence="14">Inner membrane protein</fullName>
    </submittedName>
</protein>
<gene>
    <name evidence="14" type="ordered locus">Dd703_4020</name>
</gene>
<dbReference type="InterPro" id="IPR000390">
    <property type="entry name" value="Small_drug/metabolite_transptr"/>
</dbReference>
<evidence type="ECO:0000256" key="10">
    <source>
        <dbReference type="ARBA" id="ARBA00023098"/>
    </source>
</evidence>
<keyword evidence="4" id="KW-0444">Lipid biosynthesis</keyword>
<evidence type="ECO:0000256" key="11">
    <source>
        <dbReference type="ARBA" id="ARBA00023136"/>
    </source>
</evidence>
<feature type="transmembrane region" description="Helical" evidence="12">
    <location>
        <begin position="67"/>
        <end position="87"/>
    </location>
</feature>
<dbReference type="AlphaFoldDB" id="C6C765"/>
<dbReference type="EMBL" id="CP001654">
    <property type="protein sequence ID" value="ACS87772.1"/>
    <property type="molecule type" value="Genomic_DNA"/>
</dbReference>